<dbReference type="InterPro" id="IPR004358">
    <property type="entry name" value="Sig_transdc_His_kin-like_C"/>
</dbReference>
<dbReference type="SUPFAM" id="SSF55785">
    <property type="entry name" value="PYP-like sensor domain (PAS domain)"/>
    <property type="match status" value="1"/>
</dbReference>
<gene>
    <name evidence="8" type="ORF">ACFSAS_11330</name>
</gene>
<dbReference type="PANTHER" id="PTHR44936">
    <property type="entry name" value="SENSOR PROTEIN CREC"/>
    <property type="match status" value="1"/>
</dbReference>
<proteinExistence type="predicted"/>
<dbReference type="InterPro" id="IPR005467">
    <property type="entry name" value="His_kinase_dom"/>
</dbReference>
<dbReference type="InterPro" id="IPR000014">
    <property type="entry name" value="PAS"/>
</dbReference>
<evidence type="ECO:0000313" key="8">
    <source>
        <dbReference type="EMBL" id="MFD1686205.1"/>
    </source>
</evidence>
<feature type="domain" description="Histidine kinase" evidence="7">
    <location>
        <begin position="141"/>
        <end position="349"/>
    </location>
</feature>
<dbReference type="AlphaFoldDB" id="A0ABD6DYT7"/>
<dbReference type="InterPro" id="IPR003594">
    <property type="entry name" value="HATPase_dom"/>
</dbReference>
<evidence type="ECO:0000256" key="2">
    <source>
        <dbReference type="ARBA" id="ARBA00012438"/>
    </source>
</evidence>
<comment type="catalytic activity">
    <reaction evidence="1">
        <text>ATP + protein L-histidine = ADP + protein N-phospho-L-histidine.</text>
        <dbReference type="EC" id="2.7.13.3"/>
    </reaction>
</comment>
<evidence type="ECO:0000256" key="1">
    <source>
        <dbReference type="ARBA" id="ARBA00000085"/>
    </source>
</evidence>
<keyword evidence="9" id="KW-1185">Reference proteome</keyword>
<organism evidence="8 9">
    <name type="scientific">Halobellus litoreus</name>
    <dbReference type="NCBI Taxonomy" id="755310"/>
    <lineage>
        <taxon>Archaea</taxon>
        <taxon>Methanobacteriati</taxon>
        <taxon>Methanobacteriota</taxon>
        <taxon>Stenosarchaea group</taxon>
        <taxon>Halobacteria</taxon>
        <taxon>Halobacteriales</taxon>
        <taxon>Haloferacaceae</taxon>
        <taxon>Halobellus</taxon>
    </lineage>
</organism>
<dbReference type="Pfam" id="PF02518">
    <property type="entry name" value="HATPase_c"/>
    <property type="match status" value="1"/>
</dbReference>
<keyword evidence="3" id="KW-0808">Transferase</keyword>
<dbReference type="PRINTS" id="PR00344">
    <property type="entry name" value="BCTRLSENSOR"/>
</dbReference>
<name>A0ABD6DYT7_9EURY</name>
<evidence type="ECO:0000256" key="3">
    <source>
        <dbReference type="ARBA" id="ARBA00022679"/>
    </source>
</evidence>
<dbReference type="GO" id="GO:0005524">
    <property type="term" value="F:ATP binding"/>
    <property type="evidence" value="ECO:0007669"/>
    <property type="project" value="UniProtKB-KW"/>
</dbReference>
<dbReference type="RefSeq" id="WP_256308832.1">
    <property type="nucleotide sequence ID" value="NZ_JANHAW010000003.1"/>
</dbReference>
<dbReference type="InterPro" id="IPR035965">
    <property type="entry name" value="PAS-like_dom_sf"/>
</dbReference>
<dbReference type="GO" id="GO:0004673">
    <property type="term" value="F:protein histidine kinase activity"/>
    <property type="evidence" value="ECO:0007669"/>
    <property type="project" value="UniProtKB-EC"/>
</dbReference>
<dbReference type="EC" id="2.7.13.3" evidence="2"/>
<reference evidence="8 9" key="1">
    <citation type="journal article" date="2019" name="Int. J. Syst. Evol. Microbiol.">
        <title>The Global Catalogue of Microorganisms (GCM) 10K type strain sequencing project: providing services to taxonomists for standard genome sequencing and annotation.</title>
        <authorList>
            <consortium name="The Broad Institute Genomics Platform"/>
            <consortium name="The Broad Institute Genome Sequencing Center for Infectious Disease"/>
            <person name="Wu L."/>
            <person name="Ma J."/>
        </authorList>
    </citation>
    <scope>NUCLEOTIDE SEQUENCE [LARGE SCALE GENOMIC DNA]</scope>
    <source>
        <strain evidence="8 9">CGMCC 1.10387</strain>
    </source>
</reference>
<dbReference type="SMART" id="SM00387">
    <property type="entry name" value="HATPase_c"/>
    <property type="match status" value="1"/>
</dbReference>
<evidence type="ECO:0000256" key="6">
    <source>
        <dbReference type="ARBA" id="ARBA00022840"/>
    </source>
</evidence>
<sequence length="349" mass="38405">MEDASDAGTDGDHPYEHLVEHVQDAVVEFELIEGTPVVRGVNRAFVDVFGYEAGTVRGEPLNDLIVPEWLVEEAKQLDQQTGTGAINYQRVKRETATGLREFLYRGIPYEREDRDVDGFAVYTDITDLIRQQHRLQVLNRVLRHNLRNEANLISGHTARLLDQFPGDSGDAIGAAATIERAAADLESLAREAGEIGAVLSSSSQVDVVDSVPLVHGVVEAHRRESPRAEIRGEFPDEMVVRGNGHLRSAINSLVENAIEHNPTEEPFVRVSIRPLDPGWAAIRVDDDGPRIPADERDILTGDLEATQTQHGSGLGLWLAKWTAESYGGELRFAESAYGGNSVSLRLPRP</sequence>
<evidence type="ECO:0000313" key="9">
    <source>
        <dbReference type="Proteomes" id="UP001597092"/>
    </source>
</evidence>
<comment type="caution">
    <text evidence="8">The sequence shown here is derived from an EMBL/GenBank/DDBJ whole genome shotgun (WGS) entry which is preliminary data.</text>
</comment>
<evidence type="ECO:0000256" key="4">
    <source>
        <dbReference type="ARBA" id="ARBA00022741"/>
    </source>
</evidence>
<keyword evidence="4" id="KW-0547">Nucleotide-binding</keyword>
<protein>
    <recommendedName>
        <fullName evidence="2">histidine kinase</fullName>
        <ecNumber evidence="2">2.7.13.3</ecNumber>
    </recommendedName>
</protein>
<dbReference type="Proteomes" id="UP001597092">
    <property type="component" value="Unassembled WGS sequence"/>
</dbReference>
<dbReference type="EMBL" id="JBHUDP010000003">
    <property type="protein sequence ID" value="MFD1686205.1"/>
    <property type="molecule type" value="Genomic_DNA"/>
</dbReference>
<dbReference type="Gene3D" id="3.30.450.20">
    <property type="entry name" value="PAS domain"/>
    <property type="match status" value="1"/>
</dbReference>
<evidence type="ECO:0000259" key="7">
    <source>
        <dbReference type="PROSITE" id="PS50109"/>
    </source>
</evidence>
<dbReference type="InterPro" id="IPR036890">
    <property type="entry name" value="HATPase_C_sf"/>
</dbReference>
<dbReference type="CDD" id="cd00130">
    <property type="entry name" value="PAS"/>
    <property type="match status" value="1"/>
</dbReference>
<dbReference type="InterPro" id="IPR050980">
    <property type="entry name" value="2C_sensor_his_kinase"/>
</dbReference>
<dbReference type="Gene3D" id="3.30.565.10">
    <property type="entry name" value="Histidine kinase-like ATPase, C-terminal domain"/>
    <property type="match status" value="1"/>
</dbReference>
<evidence type="ECO:0000256" key="5">
    <source>
        <dbReference type="ARBA" id="ARBA00022777"/>
    </source>
</evidence>
<dbReference type="PROSITE" id="PS50109">
    <property type="entry name" value="HIS_KIN"/>
    <property type="match status" value="1"/>
</dbReference>
<dbReference type="PANTHER" id="PTHR44936:SF10">
    <property type="entry name" value="SENSOR PROTEIN RSTB"/>
    <property type="match status" value="1"/>
</dbReference>
<dbReference type="SUPFAM" id="SSF55874">
    <property type="entry name" value="ATPase domain of HSP90 chaperone/DNA topoisomerase II/histidine kinase"/>
    <property type="match status" value="1"/>
</dbReference>
<dbReference type="NCBIfam" id="TIGR00229">
    <property type="entry name" value="sensory_box"/>
    <property type="match status" value="1"/>
</dbReference>
<keyword evidence="6 8" id="KW-0067">ATP-binding</keyword>
<keyword evidence="5" id="KW-0418">Kinase</keyword>
<accession>A0ABD6DYT7</accession>